<keyword evidence="2" id="KW-0809">Transit peptide</keyword>
<comment type="caution">
    <text evidence="10">The sequence shown here is derived from an EMBL/GenBank/DDBJ whole genome shotgun (WGS) entry which is preliminary data.</text>
</comment>
<dbReference type="InterPro" id="IPR032710">
    <property type="entry name" value="NTF2-like_dom_sf"/>
</dbReference>
<dbReference type="Proteomes" id="UP001642540">
    <property type="component" value="Unassembled WGS sequence"/>
</dbReference>
<sequence length="314" mass="36804">MMALREVIHRNALLLVKSNSYLNPCGYLAASAPFMLQDYKTHVRFGSTKHWLPKWKPFRRLKVIKVDLPNFNEAETSKDMTPDEVRAKMKERGMSPPRPWMERPFEISSTSDLFEPYIPPEGDGKASYISKEGAKQTAEIVSKKSKTWLAFRKIRNFDEDFESKLFAEEAQKIYLDVHKAVSEKDKHRIRELVTEKAYPEVTLNMRCKTIRWKFLDTIEQPKVVHARCTDVIQKENVFAQITCRFFTKQSLAIYDRFGRLAHGSEVIAKDVLEYVVFEKHLANQYGIWRIHGKIIPEWAPTNFETSYRTFRAMN</sequence>
<evidence type="ECO:0000256" key="1">
    <source>
        <dbReference type="ARBA" id="ARBA00004173"/>
    </source>
</evidence>
<proteinExistence type="inferred from homology"/>
<keyword evidence="5" id="KW-0687">Ribonucleoprotein</keyword>
<evidence type="ECO:0000256" key="5">
    <source>
        <dbReference type="ARBA" id="ARBA00023274"/>
    </source>
</evidence>
<dbReference type="Gene3D" id="3.10.450.240">
    <property type="match status" value="1"/>
</dbReference>
<evidence type="ECO:0000256" key="4">
    <source>
        <dbReference type="ARBA" id="ARBA00023128"/>
    </source>
</evidence>
<keyword evidence="11" id="KW-1185">Reference proteome</keyword>
<organism evidence="10 11">
    <name type="scientific">Orchesella dallaii</name>
    <dbReference type="NCBI Taxonomy" id="48710"/>
    <lineage>
        <taxon>Eukaryota</taxon>
        <taxon>Metazoa</taxon>
        <taxon>Ecdysozoa</taxon>
        <taxon>Arthropoda</taxon>
        <taxon>Hexapoda</taxon>
        <taxon>Collembola</taxon>
        <taxon>Entomobryomorpha</taxon>
        <taxon>Entomobryoidea</taxon>
        <taxon>Orchesellidae</taxon>
        <taxon>Orchesellinae</taxon>
        <taxon>Orchesella</taxon>
    </lineage>
</organism>
<dbReference type="EMBL" id="CAXLJM020000122">
    <property type="protein sequence ID" value="CAL8138142.1"/>
    <property type="molecule type" value="Genomic_DNA"/>
</dbReference>
<evidence type="ECO:0000259" key="9">
    <source>
        <dbReference type="SMART" id="SM00978"/>
    </source>
</evidence>
<evidence type="ECO:0000256" key="8">
    <source>
        <dbReference type="ARBA" id="ARBA00043031"/>
    </source>
</evidence>
<comment type="subcellular location">
    <subcellularLocation>
        <location evidence="1">Mitochondrion</location>
    </subcellularLocation>
</comment>
<evidence type="ECO:0000256" key="3">
    <source>
        <dbReference type="ARBA" id="ARBA00022980"/>
    </source>
</evidence>
<dbReference type="SUPFAM" id="SSF54427">
    <property type="entry name" value="NTF2-like"/>
    <property type="match status" value="1"/>
</dbReference>
<evidence type="ECO:0000256" key="6">
    <source>
        <dbReference type="ARBA" id="ARBA00038073"/>
    </source>
</evidence>
<comment type="similarity">
    <text evidence="6">Belongs to the mitochondrion-specific ribosomal protein mL45 family.</text>
</comment>
<reference evidence="10 11" key="1">
    <citation type="submission" date="2024-08" db="EMBL/GenBank/DDBJ databases">
        <authorList>
            <person name="Cucini C."/>
            <person name="Frati F."/>
        </authorList>
    </citation>
    <scope>NUCLEOTIDE SEQUENCE [LARGE SCALE GENOMIC DNA]</scope>
</reference>
<protein>
    <recommendedName>
        <fullName evidence="7">Large ribosomal subunit protein mL45</fullName>
    </recommendedName>
    <alternativeName>
        <fullName evidence="8">39S ribosomal protein L45, mitochondrial</fullName>
    </alternativeName>
</protein>
<name>A0ABP1RXQ0_9HEXA</name>
<accession>A0ABP1RXQ0</accession>
<gene>
    <name evidence="10" type="ORF">ODALV1_LOCUS27234</name>
</gene>
<dbReference type="PANTHER" id="PTHR28554:SF1">
    <property type="entry name" value="LARGE RIBOSOMAL SUBUNIT PROTEIN ML45"/>
    <property type="match status" value="1"/>
</dbReference>
<dbReference type="PANTHER" id="PTHR28554">
    <property type="entry name" value="39S RIBOSOMAL PROTEIN L45, MITOCHONDRIAL"/>
    <property type="match status" value="1"/>
</dbReference>
<evidence type="ECO:0000313" key="11">
    <source>
        <dbReference type="Proteomes" id="UP001642540"/>
    </source>
</evidence>
<evidence type="ECO:0000256" key="2">
    <source>
        <dbReference type="ARBA" id="ARBA00022946"/>
    </source>
</evidence>
<dbReference type="InterPro" id="IPR007379">
    <property type="entry name" value="Tim44-like_dom"/>
</dbReference>
<evidence type="ECO:0000256" key="7">
    <source>
        <dbReference type="ARBA" id="ARBA00039448"/>
    </source>
</evidence>
<keyword evidence="4" id="KW-0496">Mitochondrion</keyword>
<evidence type="ECO:0000313" key="10">
    <source>
        <dbReference type="EMBL" id="CAL8138142.1"/>
    </source>
</evidence>
<dbReference type="SMART" id="SM00978">
    <property type="entry name" value="Tim44"/>
    <property type="match status" value="1"/>
</dbReference>
<dbReference type="Pfam" id="PF04280">
    <property type="entry name" value="Tim44"/>
    <property type="match status" value="1"/>
</dbReference>
<keyword evidence="3" id="KW-0689">Ribosomal protein</keyword>
<dbReference type="InterPro" id="IPR051975">
    <property type="entry name" value="mtLSU_mL45"/>
</dbReference>
<feature type="domain" description="Tim44-like" evidence="9">
    <location>
        <begin position="147"/>
        <end position="295"/>
    </location>
</feature>